<name>A0AAN9UW85_9PEZI</name>
<dbReference type="Proteomes" id="UP001320420">
    <property type="component" value="Unassembled WGS sequence"/>
</dbReference>
<reference evidence="3 4" key="1">
    <citation type="submission" date="2024-02" db="EMBL/GenBank/DDBJ databases">
        <title>De novo assembly and annotation of 12 fungi associated with fruit tree decline syndrome in Ontario, Canada.</title>
        <authorList>
            <person name="Sulman M."/>
            <person name="Ellouze W."/>
            <person name="Ilyukhin E."/>
        </authorList>
    </citation>
    <scope>NUCLEOTIDE SEQUENCE [LARGE SCALE GENOMIC DNA]</scope>
    <source>
        <strain evidence="3 4">M11/M66-122</strain>
    </source>
</reference>
<protein>
    <submittedName>
        <fullName evidence="3">Uncharacterized protein</fullName>
    </submittedName>
</protein>
<keyword evidence="2" id="KW-1133">Transmembrane helix</keyword>
<gene>
    <name evidence="3" type="ORF">SLS62_002610</name>
</gene>
<dbReference type="EMBL" id="JAKJXP020000013">
    <property type="protein sequence ID" value="KAK7755383.1"/>
    <property type="molecule type" value="Genomic_DNA"/>
</dbReference>
<organism evidence="3 4">
    <name type="scientific">Diatrype stigma</name>
    <dbReference type="NCBI Taxonomy" id="117547"/>
    <lineage>
        <taxon>Eukaryota</taxon>
        <taxon>Fungi</taxon>
        <taxon>Dikarya</taxon>
        <taxon>Ascomycota</taxon>
        <taxon>Pezizomycotina</taxon>
        <taxon>Sordariomycetes</taxon>
        <taxon>Xylariomycetidae</taxon>
        <taxon>Xylariales</taxon>
        <taxon>Diatrypaceae</taxon>
        <taxon>Diatrype</taxon>
    </lineage>
</organism>
<dbReference type="Gene3D" id="1.20.1250.20">
    <property type="entry name" value="MFS general substrate transporter like domains"/>
    <property type="match status" value="1"/>
</dbReference>
<keyword evidence="2" id="KW-0472">Membrane</keyword>
<sequence>MAFHAIREHGETNRRNIEDGQTESDKAQYMFNEPMTAGRPITIDNPFLTFDDTVLNPRTGKTELEEYVWDFACRSELDDKVRLLIFGARLARDKHEAITRYGGDISARDRLLIDNEKEAGFWQQSKTVRATIMIASLAGSIQGWTQSINNAVNSDMPVDLGLCIGTNKSHCHPSAKDLWTFGMLNAIPLLSAGLFGVIVADPLQERVLGRRGSVMVSTIITITSTIAASMTHTVAQLAGKDQTSVHQAIRILMCISLSSYQWSCFRNQSVHQ</sequence>
<evidence type="ECO:0000256" key="1">
    <source>
        <dbReference type="SAM" id="MobiDB-lite"/>
    </source>
</evidence>
<comment type="caution">
    <text evidence="3">The sequence shown here is derived from an EMBL/GenBank/DDBJ whole genome shotgun (WGS) entry which is preliminary data.</text>
</comment>
<feature type="region of interest" description="Disordered" evidence="1">
    <location>
        <begin position="1"/>
        <end position="23"/>
    </location>
</feature>
<evidence type="ECO:0000313" key="3">
    <source>
        <dbReference type="EMBL" id="KAK7755383.1"/>
    </source>
</evidence>
<keyword evidence="2" id="KW-0812">Transmembrane</keyword>
<feature type="transmembrane region" description="Helical" evidence="2">
    <location>
        <begin position="212"/>
        <end position="235"/>
    </location>
</feature>
<dbReference type="InterPro" id="IPR036259">
    <property type="entry name" value="MFS_trans_sf"/>
</dbReference>
<evidence type="ECO:0000313" key="4">
    <source>
        <dbReference type="Proteomes" id="UP001320420"/>
    </source>
</evidence>
<evidence type="ECO:0000256" key="2">
    <source>
        <dbReference type="SAM" id="Phobius"/>
    </source>
</evidence>
<keyword evidence="4" id="KW-1185">Reference proteome</keyword>
<accession>A0AAN9UW85</accession>
<feature type="transmembrane region" description="Helical" evidence="2">
    <location>
        <begin position="178"/>
        <end position="200"/>
    </location>
</feature>
<dbReference type="AlphaFoldDB" id="A0AAN9UW85"/>
<proteinExistence type="predicted"/>